<name>X1B4M9_9ZZZZ</name>
<dbReference type="Gene3D" id="3.40.630.10">
    <property type="entry name" value="Zn peptidases"/>
    <property type="match status" value="1"/>
</dbReference>
<comment type="caution">
    <text evidence="1">The sequence shown here is derived from an EMBL/GenBank/DDBJ whole genome shotgun (WGS) entry which is preliminary data.</text>
</comment>
<protein>
    <submittedName>
        <fullName evidence="1">Uncharacterized protein</fullName>
    </submittedName>
</protein>
<dbReference type="EMBL" id="BART01001333">
    <property type="protein sequence ID" value="GAG66956.1"/>
    <property type="molecule type" value="Genomic_DNA"/>
</dbReference>
<accession>X1B4M9</accession>
<gene>
    <name evidence="1" type="ORF">S01H4_04829</name>
</gene>
<evidence type="ECO:0000313" key="1">
    <source>
        <dbReference type="EMBL" id="GAG66956.1"/>
    </source>
</evidence>
<feature type="non-terminal residue" evidence="1">
    <location>
        <position position="51"/>
    </location>
</feature>
<dbReference type="AlphaFoldDB" id="X1B4M9"/>
<sequence>MDHPGVKSLSAAYQEVSGKEAIISGFKAVADSTFLSQVGIPTVLFGPGSLG</sequence>
<proteinExistence type="predicted"/>
<dbReference type="SUPFAM" id="SSF53187">
    <property type="entry name" value="Zn-dependent exopeptidases"/>
    <property type="match status" value="1"/>
</dbReference>
<organism evidence="1">
    <name type="scientific">marine sediment metagenome</name>
    <dbReference type="NCBI Taxonomy" id="412755"/>
    <lineage>
        <taxon>unclassified sequences</taxon>
        <taxon>metagenomes</taxon>
        <taxon>ecological metagenomes</taxon>
    </lineage>
</organism>
<reference evidence="1" key="1">
    <citation type="journal article" date="2014" name="Front. Microbiol.">
        <title>High frequency of phylogenetically diverse reductive dehalogenase-homologous genes in deep subseafloor sedimentary metagenomes.</title>
        <authorList>
            <person name="Kawai M."/>
            <person name="Futagami T."/>
            <person name="Toyoda A."/>
            <person name="Takaki Y."/>
            <person name="Nishi S."/>
            <person name="Hori S."/>
            <person name="Arai W."/>
            <person name="Tsubouchi T."/>
            <person name="Morono Y."/>
            <person name="Uchiyama I."/>
            <person name="Ito T."/>
            <person name="Fujiyama A."/>
            <person name="Inagaki F."/>
            <person name="Takami H."/>
        </authorList>
    </citation>
    <scope>NUCLEOTIDE SEQUENCE</scope>
    <source>
        <strain evidence="1">Expedition CK06-06</strain>
    </source>
</reference>